<evidence type="ECO:0000256" key="1">
    <source>
        <dbReference type="ARBA" id="ARBA00012513"/>
    </source>
</evidence>
<feature type="compositionally biased region" description="Polar residues" evidence="11">
    <location>
        <begin position="1"/>
        <end position="29"/>
    </location>
</feature>
<dbReference type="InterPro" id="IPR017441">
    <property type="entry name" value="Protein_kinase_ATP_BS"/>
</dbReference>
<evidence type="ECO:0000256" key="2">
    <source>
        <dbReference type="ARBA" id="ARBA00022527"/>
    </source>
</evidence>
<evidence type="ECO:0000256" key="11">
    <source>
        <dbReference type="SAM" id="MobiDB-lite"/>
    </source>
</evidence>
<sequence length="464" mass="51856">MRKTQSPQNLQSSRREQNSNFQHGVSSDNTNKHHRKSRSSLRSFKAAVKKVVGVFTIFIPRQRKATSKGAILDGSRNNSDHVGGVSFSTELSTGSTTKSSSTKFKHSDSHGSSSAADGQVGLLNFSIEDIYKATENFSPVNRIGDGGFGTVYKGRLRNASLVAIKRAKKNIHDKRLSTEFKNEIRTLSQIEHLNLVKLFGYLEHGDERIIVVEYIGNGTLREHLDGSRGNELEISERLDIAIDVAHAVTYLHMYTDPPIIHRDIKASNILITEKLRAKVADFGFARTAPEDPDATHISTQVKGTTGYLDPEYLKTYQLTEKSDVYSFGVVLVELMTGRHPIEPKRPLKERVTVRWAMQRLKDGETVIAMDPKLRRSPASTTVVEKILKLARQCLAPSRQSRPSMKKCAEVLWEIRKEFREKTFSSSAAVSTSHLSDNFLEKNAKKGLHRSLGLEDGNGHKFISA</sequence>
<dbReference type="InterPro" id="IPR001245">
    <property type="entry name" value="Ser-Thr/Tyr_kinase_cat_dom"/>
</dbReference>
<evidence type="ECO:0000256" key="4">
    <source>
        <dbReference type="ARBA" id="ARBA00022741"/>
    </source>
</evidence>
<keyword evidence="14" id="KW-1185">Reference proteome</keyword>
<dbReference type="FunFam" id="3.30.200.20:FF:001335">
    <property type="entry name" value="Calmodulin-binding receptor-like cytoplasmic kinase 2"/>
    <property type="match status" value="1"/>
</dbReference>
<protein>
    <recommendedName>
        <fullName evidence="1">non-specific serine/threonine protein kinase</fullName>
        <ecNumber evidence="1">2.7.11.1</ecNumber>
    </recommendedName>
</protein>
<dbReference type="EMBL" id="JBBPBK010000008">
    <property type="protein sequence ID" value="KAK9280555.1"/>
    <property type="molecule type" value="Genomic_DNA"/>
</dbReference>
<dbReference type="EC" id="2.7.11.1" evidence="1"/>
<name>A0AAP0WZE7_LIQFO</name>
<feature type="binding site" evidence="9">
    <location>
        <position position="169"/>
    </location>
    <ligand>
        <name>ATP</name>
        <dbReference type="ChEBI" id="CHEBI:30616"/>
    </ligand>
</feature>
<evidence type="ECO:0000259" key="12">
    <source>
        <dbReference type="PROSITE" id="PS50011"/>
    </source>
</evidence>
<keyword evidence="3" id="KW-0808">Transferase</keyword>
<accession>A0AAP0WZE7</accession>
<feature type="domain" description="Protein kinase" evidence="12">
    <location>
        <begin position="137"/>
        <end position="419"/>
    </location>
</feature>
<evidence type="ECO:0000256" key="9">
    <source>
        <dbReference type="PROSITE-ProRule" id="PRU10141"/>
    </source>
</evidence>
<dbReference type="InterPro" id="IPR011009">
    <property type="entry name" value="Kinase-like_dom_sf"/>
</dbReference>
<evidence type="ECO:0000256" key="7">
    <source>
        <dbReference type="ARBA" id="ARBA00047899"/>
    </source>
</evidence>
<dbReference type="PROSITE" id="PS00108">
    <property type="entry name" value="PROTEIN_KINASE_ST"/>
    <property type="match status" value="1"/>
</dbReference>
<dbReference type="PROSITE" id="PS50011">
    <property type="entry name" value="PROTEIN_KINASE_DOM"/>
    <property type="match status" value="1"/>
</dbReference>
<feature type="region of interest" description="Disordered" evidence="11">
    <location>
        <begin position="66"/>
        <end position="115"/>
    </location>
</feature>
<dbReference type="CDD" id="cd14066">
    <property type="entry name" value="STKc_IRAK"/>
    <property type="match status" value="1"/>
</dbReference>
<evidence type="ECO:0000256" key="3">
    <source>
        <dbReference type="ARBA" id="ARBA00022679"/>
    </source>
</evidence>
<dbReference type="GO" id="GO:0004674">
    <property type="term" value="F:protein serine/threonine kinase activity"/>
    <property type="evidence" value="ECO:0007669"/>
    <property type="project" value="UniProtKB-KW"/>
</dbReference>
<dbReference type="Gene3D" id="1.10.510.10">
    <property type="entry name" value="Transferase(Phosphotransferase) domain 1"/>
    <property type="match status" value="1"/>
</dbReference>
<reference evidence="13 14" key="1">
    <citation type="journal article" date="2024" name="Plant J.">
        <title>Genome sequences and population genomics reveal climatic adaptation and genomic divergence between two closely related sweetgum species.</title>
        <authorList>
            <person name="Xu W.Q."/>
            <person name="Ren C.Q."/>
            <person name="Zhang X.Y."/>
            <person name="Comes H.P."/>
            <person name="Liu X.H."/>
            <person name="Li Y.G."/>
            <person name="Kettle C.J."/>
            <person name="Jalonen R."/>
            <person name="Gaisberger H."/>
            <person name="Ma Y.Z."/>
            <person name="Qiu Y.X."/>
        </authorList>
    </citation>
    <scope>NUCLEOTIDE SEQUENCE [LARGE SCALE GENOMIC DNA]</scope>
    <source>
        <strain evidence="13">Hangzhou</strain>
    </source>
</reference>
<comment type="catalytic activity">
    <reaction evidence="7">
        <text>L-threonyl-[protein] + ATP = O-phospho-L-threonyl-[protein] + ADP + H(+)</text>
        <dbReference type="Rhea" id="RHEA:46608"/>
        <dbReference type="Rhea" id="RHEA-COMP:11060"/>
        <dbReference type="Rhea" id="RHEA-COMP:11605"/>
        <dbReference type="ChEBI" id="CHEBI:15378"/>
        <dbReference type="ChEBI" id="CHEBI:30013"/>
        <dbReference type="ChEBI" id="CHEBI:30616"/>
        <dbReference type="ChEBI" id="CHEBI:61977"/>
        <dbReference type="ChEBI" id="CHEBI:456216"/>
        <dbReference type="EC" id="2.7.11.1"/>
    </reaction>
</comment>
<dbReference type="PROSITE" id="PS00107">
    <property type="entry name" value="PROTEIN_KINASE_ATP"/>
    <property type="match status" value="1"/>
</dbReference>
<evidence type="ECO:0000313" key="13">
    <source>
        <dbReference type="EMBL" id="KAK9280555.1"/>
    </source>
</evidence>
<feature type="compositionally biased region" description="Low complexity" evidence="11">
    <location>
        <begin position="88"/>
        <end position="102"/>
    </location>
</feature>
<evidence type="ECO:0000256" key="5">
    <source>
        <dbReference type="ARBA" id="ARBA00022777"/>
    </source>
</evidence>
<dbReference type="GO" id="GO:0005524">
    <property type="term" value="F:ATP binding"/>
    <property type="evidence" value="ECO:0007669"/>
    <property type="project" value="UniProtKB-UniRule"/>
</dbReference>
<dbReference type="Proteomes" id="UP001415857">
    <property type="component" value="Unassembled WGS sequence"/>
</dbReference>
<keyword evidence="2 10" id="KW-0723">Serine/threonine-protein kinase</keyword>
<dbReference type="InterPro" id="IPR000719">
    <property type="entry name" value="Prot_kinase_dom"/>
</dbReference>
<comment type="similarity">
    <text evidence="10">Belongs to the protein kinase superfamily.</text>
</comment>
<gene>
    <name evidence="13" type="ORF">L1049_014248</name>
</gene>
<evidence type="ECO:0000256" key="6">
    <source>
        <dbReference type="ARBA" id="ARBA00022840"/>
    </source>
</evidence>
<comment type="caution">
    <text evidence="13">The sequence shown here is derived from an EMBL/GenBank/DDBJ whole genome shotgun (WGS) entry which is preliminary data.</text>
</comment>
<comment type="catalytic activity">
    <reaction evidence="8">
        <text>L-seryl-[protein] + ATP = O-phospho-L-seryl-[protein] + ADP + H(+)</text>
        <dbReference type="Rhea" id="RHEA:17989"/>
        <dbReference type="Rhea" id="RHEA-COMP:9863"/>
        <dbReference type="Rhea" id="RHEA-COMP:11604"/>
        <dbReference type="ChEBI" id="CHEBI:15378"/>
        <dbReference type="ChEBI" id="CHEBI:29999"/>
        <dbReference type="ChEBI" id="CHEBI:30616"/>
        <dbReference type="ChEBI" id="CHEBI:83421"/>
        <dbReference type="ChEBI" id="CHEBI:456216"/>
        <dbReference type="EC" id="2.7.11.1"/>
    </reaction>
</comment>
<dbReference type="InterPro" id="IPR008271">
    <property type="entry name" value="Ser/Thr_kinase_AS"/>
</dbReference>
<keyword evidence="6 9" id="KW-0067">ATP-binding</keyword>
<evidence type="ECO:0000313" key="14">
    <source>
        <dbReference type="Proteomes" id="UP001415857"/>
    </source>
</evidence>
<dbReference type="Pfam" id="PF07714">
    <property type="entry name" value="PK_Tyr_Ser-Thr"/>
    <property type="match status" value="1"/>
</dbReference>
<feature type="region of interest" description="Disordered" evidence="11">
    <location>
        <begin position="1"/>
        <end position="42"/>
    </location>
</feature>
<dbReference type="Gene3D" id="3.30.200.20">
    <property type="entry name" value="Phosphorylase Kinase, domain 1"/>
    <property type="match status" value="1"/>
</dbReference>
<dbReference type="SUPFAM" id="SSF56112">
    <property type="entry name" value="Protein kinase-like (PK-like)"/>
    <property type="match status" value="1"/>
</dbReference>
<evidence type="ECO:0000256" key="10">
    <source>
        <dbReference type="RuleBase" id="RU000304"/>
    </source>
</evidence>
<evidence type="ECO:0000256" key="8">
    <source>
        <dbReference type="ARBA" id="ARBA00048679"/>
    </source>
</evidence>
<keyword evidence="4 9" id="KW-0547">Nucleotide-binding</keyword>
<dbReference type="AlphaFoldDB" id="A0AAP0WZE7"/>
<dbReference type="PANTHER" id="PTHR47989:SF71">
    <property type="entry name" value="PROTEIN KINASE DOMAIN-CONTAINING PROTEIN"/>
    <property type="match status" value="1"/>
</dbReference>
<organism evidence="13 14">
    <name type="scientific">Liquidambar formosana</name>
    <name type="common">Formosan gum</name>
    <dbReference type="NCBI Taxonomy" id="63359"/>
    <lineage>
        <taxon>Eukaryota</taxon>
        <taxon>Viridiplantae</taxon>
        <taxon>Streptophyta</taxon>
        <taxon>Embryophyta</taxon>
        <taxon>Tracheophyta</taxon>
        <taxon>Spermatophyta</taxon>
        <taxon>Magnoliopsida</taxon>
        <taxon>eudicotyledons</taxon>
        <taxon>Gunneridae</taxon>
        <taxon>Pentapetalae</taxon>
        <taxon>Saxifragales</taxon>
        <taxon>Altingiaceae</taxon>
        <taxon>Liquidambar</taxon>
    </lineage>
</organism>
<dbReference type="PANTHER" id="PTHR47989">
    <property type="entry name" value="OS01G0750732 PROTEIN"/>
    <property type="match status" value="1"/>
</dbReference>
<keyword evidence="5" id="KW-0418">Kinase</keyword>
<dbReference type="FunFam" id="1.10.510.10:FF:000300">
    <property type="entry name" value="Calmodulin-binding receptor-like cytoplasmic kinase 3"/>
    <property type="match status" value="1"/>
</dbReference>
<proteinExistence type="inferred from homology"/>
<dbReference type="SMART" id="SM00220">
    <property type="entry name" value="S_TKc"/>
    <property type="match status" value="1"/>
</dbReference>